<name>A0ABN1NFA5_9ACTN</name>
<sequence length="401" mass="44589">MSGALLMVDDRACSFTRYAARERPHELVLLRFEEVRGDLSEQYLRETAHLPAFWVRADVPLEAEVERYLDWVADQPLQPTRFCNPSEPRQHIAQRFAALAGLPHLSAEQVEWVRDKAAMKDKFRRLGLRTASYQRIHHATEVLDFAGVHGWPVVLKPVDSFACIDTYLLNGPDDLRQVDLTARRWLVEAYVGGTEWEACALVFDGEVMDVWPSAMPSRPLDIVAGAMNANISVGAGPGPSSDVHGLVERIVHGMGIDHGYVHLEFFEADGEVYASEVGVRVAGCEITANHGHAYGFDVFGAVLDAYQGRRPVLAYTARRCVGDLLLPMPRSGIVRAVTSRQELLDLPGVIEAELRVAPGDRVHARRASHNACGYVHVAGTTAVEVEKRMQYVLDRFSIDIE</sequence>
<dbReference type="Pfam" id="PF18603">
    <property type="entry name" value="LAL_C2"/>
    <property type="match status" value="1"/>
</dbReference>
<dbReference type="PANTHER" id="PTHR43585">
    <property type="entry name" value="FUMIPYRROLE BIOSYNTHESIS PROTEIN C"/>
    <property type="match status" value="1"/>
</dbReference>
<organism evidence="6 7">
    <name type="scientific">Streptomyces thermoalcalitolerans</name>
    <dbReference type="NCBI Taxonomy" id="65605"/>
    <lineage>
        <taxon>Bacteria</taxon>
        <taxon>Bacillati</taxon>
        <taxon>Actinomycetota</taxon>
        <taxon>Actinomycetes</taxon>
        <taxon>Kitasatosporales</taxon>
        <taxon>Streptomycetaceae</taxon>
        <taxon>Streptomyces</taxon>
    </lineage>
</organism>
<evidence type="ECO:0000256" key="4">
    <source>
        <dbReference type="PROSITE-ProRule" id="PRU00409"/>
    </source>
</evidence>
<proteinExistence type="predicted"/>
<evidence type="ECO:0000256" key="2">
    <source>
        <dbReference type="ARBA" id="ARBA00022741"/>
    </source>
</evidence>
<protein>
    <recommendedName>
        <fullName evidence="5">ATP-grasp domain-containing protein</fullName>
    </recommendedName>
</protein>
<dbReference type="InterPro" id="IPR040570">
    <property type="entry name" value="LAL_C2"/>
</dbReference>
<accession>A0ABN1NFA5</accession>
<keyword evidence="3 4" id="KW-0067">ATP-binding</keyword>
<keyword evidence="2 4" id="KW-0547">Nucleotide-binding</keyword>
<dbReference type="Gene3D" id="3.30.470.20">
    <property type="entry name" value="ATP-grasp fold, B domain"/>
    <property type="match status" value="1"/>
</dbReference>
<dbReference type="PANTHER" id="PTHR43585:SF2">
    <property type="entry name" value="ATP-GRASP ENZYME FSQD"/>
    <property type="match status" value="1"/>
</dbReference>
<evidence type="ECO:0000256" key="1">
    <source>
        <dbReference type="ARBA" id="ARBA00022598"/>
    </source>
</evidence>
<dbReference type="SUPFAM" id="SSF56059">
    <property type="entry name" value="Glutathione synthetase ATP-binding domain-like"/>
    <property type="match status" value="1"/>
</dbReference>
<dbReference type="Gene3D" id="3.30.1490.20">
    <property type="entry name" value="ATP-grasp fold, A domain"/>
    <property type="match status" value="1"/>
</dbReference>
<gene>
    <name evidence="6" type="ORF">GCM10009549_09350</name>
</gene>
<evidence type="ECO:0000313" key="7">
    <source>
        <dbReference type="Proteomes" id="UP001501005"/>
    </source>
</evidence>
<dbReference type="InterPro" id="IPR013815">
    <property type="entry name" value="ATP_grasp_subdomain_1"/>
</dbReference>
<evidence type="ECO:0000256" key="3">
    <source>
        <dbReference type="ARBA" id="ARBA00022840"/>
    </source>
</evidence>
<dbReference type="InterPro" id="IPR052032">
    <property type="entry name" value="ATP-dep_AA_Ligase"/>
</dbReference>
<dbReference type="PROSITE" id="PS50975">
    <property type="entry name" value="ATP_GRASP"/>
    <property type="match status" value="1"/>
</dbReference>
<keyword evidence="7" id="KW-1185">Reference proteome</keyword>
<dbReference type="RefSeq" id="WP_344047030.1">
    <property type="nucleotide sequence ID" value="NZ_BAAAHG010000004.1"/>
</dbReference>
<comment type="caution">
    <text evidence="6">The sequence shown here is derived from an EMBL/GenBank/DDBJ whole genome shotgun (WGS) entry which is preliminary data.</text>
</comment>
<reference evidence="6 7" key="1">
    <citation type="journal article" date="2019" name="Int. J. Syst. Evol. Microbiol.">
        <title>The Global Catalogue of Microorganisms (GCM) 10K type strain sequencing project: providing services to taxonomists for standard genome sequencing and annotation.</title>
        <authorList>
            <consortium name="The Broad Institute Genomics Platform"/>
            <consortium name="The Broad Institute Genome Sequencing Center for Infectious Disease"/>
            <person name="Wu L."/>
            <person name="Ma J."/>
        </authorList>
    </citation>
    <scope>NUCLEOTIDE SEQUENCE [LARGE SCALE GENOMIC DNA]</scope>
    <source>
        <strain evidence="6 7">JCM 10673</strain>
    </source>
</reference>
<evidence type="ECO:0000259" key="5">
    <source>
        <dbReference type="PROSITE" id="PS50975"/>
    </source>
</evidence>
<feature type="domain" description="ATP-grasp" evidence="5">
    <location>
        <begin position="120"/>
        <end position="307"/>
    </location>
</feature>
<evidence type="ECO:0000313" key="6">
    <source>
        <dbReference type="EMBL" id="GAA0905259.1"/>
    </source>
</evidence>
<dbReference type="Proteomes" id="UP001501005">
    <property type="component" value="Unassembled WGS sequence"/>
</dbReference>
<dbReference type="InterPro" id="IPR011761">
    <property type="entry name" value="ATP-grasp"/>
</dbReference>
<dbReference type="EMBL" id="BAAAHG010000004">
    <property type="protein sequence ID" value="GAA0905259.1"/>
    <property type="molecule type" value="Genomic_DNA"/>
</dbReference>
<keyword evidence="1" id="KW-0436">Ligase</keyword>